<dbReference type="PRINTS" id="PR00081">
    <property type="entry name" value="GDHRDH"/>
</dbReference>
<proteinExistence type="inferred from homology"/>
<evidence type="ECO:0000313" key="5">
    <source>
        <dbReference type="Proteomes" id="UP001251528"/>
    </source>
</evidence>
<dbReference type="GO" id="GO:0016630">
    <property type="term" value="F:protochlorophyllide reductase activity"/>
    <property type="evidence" value="ECO:0007669"/>
    <property type="project" value="UniProtKB-EC"/>
</dbReference>
<sequence>MAHLFARSNVTQSFLIPKPALTEENLPEQAGKVHIVTGGYTGVGKELTSILYQHNATIYIAGRSQEKATKAIDAIKAEHPGSKGRLEFLSLDLSDLTTIKSAVQQFTAKEKRLDVLVNNAGVMTPPKGSKGKQGHELQMVTNCLGPFLFTKGLVPILKETAANSPAGSVRVIWASSIVTNLFSPTGGVKMGEDGAAVVSSMQPTNYGQSKAANNFYAAEFHRRYGGDGILSVAFNPGNLKSELQRHLDPISLLTAKLLNHPTRYGAYTELYSGWSPDIKLEDGGMFVIPWGRNGNDVLRRDIRNAIEESKTTENSAVRRFWEWSDKETAQYA</sequence>
<dbReference type="PANTHER" id="PTHR24320:SF236">
    <property type="entry name" value="SHORT-CHAIN DEHYDROGENASE-RELATED"/>
    <property type="match status" value="1"/>
</dbReference>
<keyword evidence="5" id="KW-1185">Reference proteome</keyword>
<comment type="caution">
    <text evidence="4">The sequence shown here is derived from an EMBL/GenBank/DDBJ whole genome shotgun (WGS) entry which is preliminary data.</text>
</comment>
<gene>
    <name evidence="4" type="primary">RDH1_4</name>
    <name evidence="4" type="ORF">QQS21_008590</name>
</gene>
<organism evidence="4 5">
    <name type="scientific">Conoideocrella luteorostrata</name>
    <dbReference type="NCBI Taxonomy" id="1105319"/>
    <lineage>
        <taxon>Eukaryota</taxon>
        <taxon>Fungi</taxon>
        <taxon>Dikarya</taxon>
        <taxon>Ascomycota</taxon>
        <taxon>Pezizomycotina</taxon>
        <taxon>Sordariomycetes</taxon>
        <taxon>Hypocreomycetidae</taxon>
        <taxon>Hypocreales</taxon>
        <taxon>Clavicipitaceae</taxon>
        <taxon>Conoideocrella</taxon>
    </lineage>
</organism>
<dbReference type="Pfam" id="PF00106">
    <property type="entry name" value="adh_short"/>
    <property type="match status" value="1"/>
</dbReference>
<dbReference type="EMBL" id="JASWJB010000198">
    <property type="protein sequence ID" value="KAK2593725.1"/>
    <property type="molecule type" value="Genomic_DNA"/>
</dbReference>
<evidence type="ECO:0000313" key="4">
    <source>
        <dbReference type="EMBL" id="KAK2593725.1"/>
    </source>
</evidence>
<keyword evidence="2" id="KW-0521">NADP</keyword>
<evidence type="ECO:0000256" key="2">
    <source>
        <dbReference type="ARBA" id="ARBA00022857"/>
    </source>
</evidence>
<protein>
    <submittedName>
        <fullName evidence="4">Short-chain alcohol dehydrogenase</fullName>
        <ecNumber evidence="4">1.3.1.33</ecNumber>
    </submittedName>
</protein>
<dbReference type="Gene3D" id="3.40.50.720">
    <property type="entry name" value="NAD(P)-binding Rossmann-like Domain"/>
    <property type="match status" value="1"/>
</dbReference>
<dbReference type="EC" id="1.3.1.33" evidence="4"/>
<evidence type="ECO:0000256" key="3">
    <source>
        <dbReference type="ARBA" id="ARBA00023002"/>
    </source>
</evidence>
<dbReference type="InterPro" id="IPR002347">
    <property type="entry name" value="SDR_fam"/>
</dbReference>
<dbReference type="PANTHER" id="PTHR24320">
    <property type="entry name" value="RETINOL DEHYDROGENASE"/>
    <property type="match status" value="1"/>
</dbReference>
<name>A0AAJ0CIX6_9HYPO</name>
<evidence type="ECO:0000256" key="1">
    <source>
        <dbReference type="ARBA" id="ARBA00006484"/>
    </source>
</evidence>
<dbReference type="InterPro" id="IPR036291">
    <property type="entry name" value="NAD(P)-bd_dom_sf"/>
</dbReference>
<dbReference type="SUPFAM" id="SSF51735">
    <property type="entry name" value="NAD(P)-binding Rossmann-fold domains"/>
    <property type="match status" value="1"/>
</dbReference>
<dbReference type="AlphaFoldDB" id="A0AAJ0CIX6"/>
<keyword evidence="3 4" id="KW-0560">Oxidoreductase</keyword>
<accession>A0AAJ0CIX6</accession>
<comment type="similarity">
    <text evidence="1">Belongs to the short-chain dehydrogenases/reductases (SDR) family.</text>
</comment>
<reference evidence="4" key="1">
    <citation type="submission" date="2023-06" db="EMBL/GenBank/DDBJ databases">
        <title>Conoideocrella luteorostrata (Hypocreales: Clavicipitaceae), a potential biocontrol fungus for elongate hemlock scale in United States Christmas tree production areas.</title>
        <authorList>
            <person name="Barrett H."/>
            <person name="Lovett B."/>
            <person name="Macias A.M."/>
            <person name="Stajich J.E."/>
            <person name="Kasson M.T."/>
        </authorList>
    </citation>
    <scope>NUCLEOTIDE SEQUENCE</scope>
    <source>
        <strain evidence="4">ARSEF 14590</strain>
    </source>
</reference>
<dbReference type="Proteomes" id="UP001251528">
    <property type="component" value="Unassembled WGS sequence"/>
</dbReference>